<organism evidence="1 2">
    <name type="scientific">Macrophomina phaseolina</name>
    <dbReference type="NCBI Taxonomy" id="35725"/>
    <lineage>
        <taxon>Eukaryota</taxon>
        <taxon>Fungi</taxon>
        <taxon>Dikarya</taxon>
        <taxon>Ascomycota</taxon>
        <taxon>Pezizomycotina</taxon>
        <taxon>Dothideomycetes</taxon>
        <taxon>Dothideomycetes incertae sedis</taxon>
        <taxon>Botryosphaeriales</taxon>
        <taxon>Botryosphaeriaceae</taxon>
        <taxon>Macrophomina</taxon>
    </lineage>
</organism>
<dbReference type="EMBL" id="JAGTJR010000004">
    <property type="protein sequence ID" value="KAH7061118.1"/>
    <property type="molecule type" value="Genomic_DNA"/>
</dbReference>
<keyword evidence="2" id="KW-1185">Reference proteome</keyword>
<proteinExistence type="predicted"/>
<evidence type="ECO:0000313" key="1">
    <source>
        <dbReference type="EMBL" id="KAH7061118.1"/>
    </source>
</evidence>
<comment type="caution">
    <text evidence="1">The sequence shown here is derived from an EMBL/GenBank/DDBJ whole genome shotgun (WGS) entry which is preliminary data.</text>
</comment>
<dbReference type="Proteomes" id="UP000774617">
    <property type="component" value="Unassembled WGS sequence"/>
</dbReference>
<sequence length="324" mass="36497">MEASRCRDEPTSCPPSYAEAVGRSEELSRVFDTVLQTETRSAIYYDVPSHATERLANFLRFVLTVDYHAALEEVGHQVRECDAGRCHLAASDVQYFIRVAAFIARYLRTRRNVPISARAELSEDEVMTGAEYWEYILGPARGLGLPSTYVFNFIWQFSKEMDARGAYKGTLPRVFGAQGTLALANRLWLDKEIIIPRIYGGDEAAAATLSRLVDQVQAVYFIRLEGREMKVAKPDSGSATRKWCHVSWESVVPTPYTQLAEEDQRAIVAYMDRMRRSAQSSHDHEGEAWESAELATLATGKLLGALIERLKLRLRRIKAAALRA</sequence>
<reference evidence="1 2" key="1">
    <citation type="journal article" date="2021" name="Nat. Commun.">
        <title>Genetic determinants of endophytism in the Arabidopsis root mycobiome.</title>
        <authorList>
            <person name="Mesny F."/>
            <person name="Miyauchi S."/>
            <person name="Thiergart T."/>
            <person name="Pickel B."/>
            <person name="Atanasova L."/>
            <person name="Karlsson M."/>
            <person name="Huettel B."/>
            <person name="Barry K.W."/>
            <person name="Haridas S."/>
            <person name="Chen C."/>
            <person name="Bauer D."/>
            <person name="Andreopoulos W."/>
            <person name="Pangilinan J."/>
            <person name="LaButti K."/>
            <person name="Riley R."/>
            <person name="Lipzen A."/>
            <person name="Clum A."/>
            <person name="Drula E."/>
            <person name="Henrissat B."/>
            <person name="Kohler A."/>
            <person name="Grigoriev I.V."/>
            <person name="Martin F.M."/>
            <person name="Hacquard S."/>
        </authorList>
    </citation>
    <scope>NUCLEOTIDE SEQUENCE [LARGE SCALE GENOMIC DNA]</scope>
    <source>
        <strain evidence="1 2">MPI-SDFR-AT-0080</strain>
    </source>
</reference>
<gene>
    <name evidence="1" type="ORF">B0J12DRAFT_646537</name>
</gene>
<protein>
    <submittedName>
        <fullName evidence="1">Uncharacterized protein</fullName>
    </submittedName>
</protein>
<accession>A0ABQ8GR25</accession>
<name>A0ABQ8GR25_9PEZI</name>
<evidence type="ECO:0000313" key="2">
    <source>
        <dbReference type="Proteomes" id="UP000774617"/>
    </source>
</evidence>